<dbReference type="Proteomes" id="UP000070344">
    <property type="component" value="Unassembled WGS sequence"/>
</dbReference>
<sequence>MRKRKCDRCGERTLSLTMSYFNTEMICPECDEKERGHPEFERARKREEKAVKQGNYNFEGIGKPDGL</sequence>
<organism evidence="1 2">
    <name type="scientific">candidate division MSBL1 archaeon SCGC-AAA259O05</name>
    <dbReference type="NCBI Taxonomy" id="1698271"/>
    <lineage>
        <taxon>Archaea</taxon>
        <taxon>Methanobacteriati</taxon>
        <taxon>Methanobacteriota</taxon>
        <taxon>candidate division MSBL1</taxon>
    </lineage>
</organism>
<evidence type="ECO:0000313" key="2">
    <source>
        <dbReference type="Proteomes" id="UP000070344"/>
    </source>
</evidence>
<proteinExistence type="predicted"/>
<gene>
    <name evidence="1" type="ORF">AKJ41_02100</name>
</gene>
<accession>A0A133V4C3</accession>
<comment type="caution">
    <text evidence="1">The sequence shown here is derived from an EMBL/GenBank/DDBJ whole genome shotgun (WGS) entry which is preliminary data.</text>
</comment>
<evidence type="ECO:0000313" key="1">
    <source>
        <dbReference type="EMBL" id="KXB01271.1"/>
    </source>
</evidence>
<dbReference type="AlphaFoldDB" id="A0A133V4C3"/>
<name>A0A133V4C3_9EURY</name>
<reference evidence="1 2" key="1">
    <citation type="journal article" date="2016" name="Sci. Rep.">
        <title>Metabolic traits of an uncultured archaeal lineage -MSBL1- from brine pools of the Red Sea.</title>
        <authorList>
            <person name="Mwirichia R."/>
            <person name="Alam I."/>
            <person name="Rashid M."/>
            <person name="Vinu M."/>
            <person name="Ba-Alawi W."/>
            <person name="Anthony Kamau A."/>
            <person name="Kamanda Ngugi D."/>
            <person name="Goker M."/>
            <person name="Klenk H.P."/>
            <person name="Bajic V."/>
            <person name="Stingl U."/>
        </authorList>
    </citation>
    <scope>NUCLEOTIDE SEQUENCE [LARGE SCALE GENOMIC DNA]</scope>
    <source>
        <strain evidence="1">SCGC-AAA259O05</strain>
    </source>
</reference>
<protein>
    <submittedName>
        <fullName evidence="1">Uncharacterized protein</fullName>
    </submittedName>
</protein>
<keyword evidence="2" id="KW-1185">Reference proteome</keyword>
<dbReference type="EMBL" id="LHXV01000018">
    <property type="protein sequence ID" value="KXB01271.1"/>
    <property type="molecule type" value="Genomic_DNA"/>
</dbReference>